<gene>
    <name evidence="1" type="ORF">DSO57_1017958</name>
</gene>
<evidence type="ECO:0000313" key="2">
    <source>
        <dbReference type="Proteomes" id="UP001165960"/>
    </source>
</evidence>
<dbReference type="EMBL" id="QTSX02005047">
    <property type="protein sequence ID" value="KAJ9061705.1"/>
    <property type="molecule type" value="Genomic_DNA"/>
</dbReference>
<evidence type="ECO:0000313" key="1">
    <source>
        <dbReference type="EMBL" id="KAJ9061705.1"/>
    </source>
</evidence>
<keyword evidence="2" id="KW-1185">Reference proteome</keyword>
<proteinExistence type="predicted"/>
<dbReference type="Proteomes" id="UP001165960">
    <property type="component" value="Unassembled WGS sequence"/>
</dbReference>
<name>A0ACC2SH89_9FUNG</name>
<sequence length="169" mass="19343">MVLGLHIQEILSLQAAVTNYWDQFAAYQQWISFLFSLVSDNQNNLVTSQSCLVTLIEQIHSSIPYYVGEHLYEFHQSQQPWQTQVDYTLNAYLSNFKQLVKQLNALSAYSFDQLQQVAEHAAQGLHELQEEVAQERASTAAFIAKLQAQVNKFSVPKLDVPPSFLYLMI</sequence>
<protein>
    <submittedName>
        <fullName evidence="1">Uncharacterized protein</fullName>
    </submittedName>
</protein>
<organism evidence="1 2">
    <name type="scientific">Entomophthora muscae</name>
    <dbReference type="NCBI Taxonomy" id="34485"/>
    <lineage>
        <taxon>Eukaryota</taxon>
        <taxon>Fungi</taxon>
        <taxon>Fungi incertae sedis</taxon>
        <taxon>Zoopagomycota</taxon>
        <taxon>Entomophthoromycotina</taxon>
        <taxon>Entomophthoromycetes</taxon>
        <taxon>Entomophthorales</taxon>
        <taxon>Entomophthoraceae</taxon>
        <taxon>Entomophthora</taxon>
    </lineage>
</organism>
<comment type="caution">
    <text evidence="1">The sequence shown here is derived from an EMBL/GenBank/DDBJ whole genome shotgun (WGS) entry which is preliminary data.</text>
</comment>
<reference evidence="1" key="1">
    <citation type="submission" date="2022-04" db="EMBL/GenBank/DDBJ databases">
        <title>Genome of the entomopathogenic fungus Entomophthora muscae.</title>
        <authorList>
            <person name="Elya C."/>
            <person name="Lovett B.R."/>
            <person name="Lee E."/>
            <person name="Macias A.M."/>
            <person name="Hajek A.E."/>
            <person name="De Bivort B.L."/>
            <person name="Kasson M.T."/>
            <person name="De Fine Licht H.H."/>
            <person name="Stajich J.E."/>
        </authorList>
    </citation>
    <scope>NUCLEOTIDE SEQUENCE</scope>
    <source>
        <strain evidence="1">Berkeley</strain>
    </source>
</reference>
<accession>A0ACC2SH89</accession>